<protein>
    <submittedName>
        <fullName evidence="1">Uncharacterized protein</fullName>
    </submittedName>
</protein>
<reference evidence="1 2" key="1">
    <citation type="submission" date="2021-07" db="EMBL/GenBank/DDBJ databases">
        <title>A novel Jannaschia species isolated from marine dinoflagellate Ceratoperidinium margalefii.</title>
        <authorList>
            <person name="Jiang Y."/>
            <person name="Li Z."/>
        </authorList>
    </citation>
    <scope>NUCLEOTIDE SEQUENCE [LARGE SCALE GENOMIC DNA]</scope>
    <source>
        <strain evidence="1 2">J12C1-MA-4</strain>
    </source>
</reference>
<keyword evidence="2" id="KW-1185">Reference proteome</keyword>
<accession>A0A8F6TY90</accession>
<dbReference type="RefSeq" id="WP_219004349.1">
    <property type="nucleotide sequence ID" value="NZ_CP079194.1"/>
</dbReference>
<proteinExistence type="predicted"/>
<gene>
    <name evidence="1" type="ORF">KYE46_06680</name>
</gene>
<dbReference type="KEGG" id="gce:KYE46_06680"/>
<dbReference type="EMBL" id="CP079194">
    <property type="protein sequence ID" value="QXT40905.1"/>
    <property type="molecule type" value="Genomic_DNA"/>
</dbReference>
<evidence type="ECO:0000313" key="1">
    <source>
        <dbReference type="EMBL" id="QXT40905.1"/>
    </source>
</evidence>
<sequence>MNIPFKHLGLFVALSSVGVPVSAQEGPFSAGSEARSWNLAWEEPARFEATVVDLLCEVAGDCGNACTDGRQVGLLRSLDGVLTYPNKNNQGIFTGAAVDLAPFCGELVEVDGLLIEDEYVGATNVYLVQMIRRVGEDDWTTADGWTDAWAEAFPEAAAQEGRWYRNDPRILALIEADGYLGTGETWQEAWEATR</sequence>
<evidence type="ECO:0000313" key="2">
    <source>
        <dbReference type="Proteomes" id="UP000825009"/>
    </source>
</evidence>
<dbReference type="Proteomes" id="UP000825009">
    <property type="component" value="Chromosome"/>
</dbReference>
<name>A0A8F6TY90_9RHOB</name>
<dbReference type="AlphaFoldDB" id="A0A8F6TY90"/>
<organism evidence="1 2">
    <name type="scientific">Gymnodinialimonas ceratoperidinii</name>
    <dbReference type="NCBI Taxonomy" id="2856823"/>
    <lineage>
        <taxon>Bacteria</taxon>
        <taxon>Pseudomonadati</taxon>
        <taxon>Pseudomonadota</taxon>
        <taxon>Alphaproteobacteria</taxon>
        <taxon>Rhodobacterales</taxon>
        <taxon>Paracoccaceae</taxon>
        <taxon>Gymnodinialimonas</taxon>
    </lineage>
</organism>